<feature type="short sequence motif" description="'KMSKS' region" evidence="8">
    <location>
        <begin position="593"/>
        <end position="597"/>
    </location>
</feature>
<dbReference type="NCBIfam" id="NF000540">
    <property type="entry name" value="alt_ValS"/>
    <property type="match status" value="1"/>
</dbReference>
<dbReference type="InterPro" id="IPR014729">
    <property type="entry name" value="Rossmann-like_a/b/a_fold"/>
</dbReference>
<dbReference type="GO" id="GO:0004832">
    <property type="term" value="F:valine-tRNA ligase activity"/>
    <property type="evidence" value="ECO:0007669"/>
    <property type="project" value="UniProtKB-UniRule"/>
</dbReference>
<name>A0A919Q2T1_9MICO</name>
<dbReference type="Pfam" id="PF00133">
    <property type="entry name" value="tRNA-synt_1"/>
    <property type="match status" value="2"/>
</dbReference>
<dbReference type="InterPro" id="IPR009008">
    <property type="entry name" value="Val/Leu/Ile-tRNA-synth_edit"/>
</dbReference>
<dbReference type="InterPro" id="IPR002300">
    <property type="entry name" value="aa-tRNA-synth_Ia"/>
</dbReference>
<dbReference type="EMBL" id="BONR01000001">
    <property type="protein sequence ID" value="GIG53378.1"/>
    <property type="molecule type" value="Genomic_DNA"/>
</dbReference>
<dbReference type="EC" id="6.1.1.9" evidence="8"/>
<dbReference type="InterPro" id="IPR001412">
    <property type="entry name" value="aa-tRNA-synth_I_CS"/>
</dbReference>
<dbReference type="SUPFAM" id="SSF52374">
    <property type="entry name" value="Nucleotidylyl transferase"/>
    <property type="match status" value="1"/>
</dbReference>
<evidence type="ECO:0000259" key="9">
    <source>
        <dbReference type="Pfam" id="PF00133"/>
    </source>
</evidence>
<dbReference type="InterPro" id="IPR002303">
    <property type="entry name" value="Valyl-tRNA_ligase"/>
</dbReference>
<keyword evidence="1 8" id="KW-0963">Cytoplasm</keyword>
<comment type="catalytic activity">
    <reaction evidence="7 8">
        <text>tRNA(Val) + L-valine + ATP = L-valyl-tRNA(Val) + AMP + diphosphate</text>
        <dbReference type="Rhea" id="RHEA:10704"/>
        <dbReference type="Rhea" id="RHEA-COMP:9672"/>
        <dbReference type="Rhea" id="RHEA-COMP:9708"/>
        <dbReference type="ChEBI" id="CHEBI:30616"/>
        <dbReference type="ChEBI" id="CHEBI:33019"/>
        <dbReference type="ChEBI" id="CHEBI:57762"/>
        <dbReference type="ChEBI" id="CHEBI:78442"/>
        <dbReference type="ChEBI" id="CHEBI:78537"/>
        <dbReference type="ChEBI" id="CHEBI:456215"/>
        <dbReference type="EC" id="6.1.1.9"/>
    </reaction>
</comment>
<comment type="caution">
    <text evidence="11">The sequence shown here is derived from an EMBL/GenBank/DDBJ whole genome shotgun (WGS) entry which is preliminary data.</text>
</comment>
<dbReference type="PRINTS" id="PR00986">
    <property type="entry name" value="TRNASYNTHVAL"/>
</dbReference>
<accession>A0A919Q2T1</accession>
<feature type="domain" description="Aminoacyl-tRNA synthetase class Ia" evidence="9">
    <location>
        <begin position="18"/>
        <end position="101"/>
    </location>
</feature>
<dbReference type="Gene3D" id="3.40.50.620">
    <property type="entry name" value="HUPs"/>
    <property type="match status" value="2"/>
</dbReference>
<sequence length="925" mass="101410">MTSRIPDKATVDGLEDRWNEVWQSQGTYRFDESKDREQIYSIDTPPPTVSGSLHVGHVFSYTHTDVVARYQRMCGREVFYPMGWDDNGLPTERRVQNYFGVRCDPTLPYEEGFEPPHVGGEGKSIKAADQQPISRRNFVELCERLTEEDEKQFEALWRHLGLSVDWSRTYQTIAPNAQAVAQQAFLRSLARGEAYQAEAPTLWDVTFRTAVAQAELEDRERPGAYHRLAFEKAADAEEATGSYESVWIETTRPELLPACVALVAHPDDERYQPLFGKHVRTPLFGVEVPVVAHRLASPDKGSGIAMICTFGDVTDVVWWRELGLPMRSVLGRDGRFRTEPPAGLESDEASTAYAELAGKTVFSAQQRIVEMLVEADVMDGEPRSISHPVKFFEKGDKPLEIVTSRQWYIANGGRDEALRGELLARGEALDFLPSHMGKRYENWVNGLTGDWLISRQRFFGVPIPVWYPLDADGEPVWDSPIVPAEDTLPVDPSVDTAPGYDEAQRDAAGGFTGEKDIMDTWATSSLTPQIVGGWRDDPALFAKVFPMDLRPQGQDIIRTWLFSTVVRSHLEHGELPWKHAAISGWILDPDRKKMSKSKGNVVTPMGLLEQHGSDAVRYWAASARLGTDAAFDEGQMKIGRRLANKVLNAAKFALGATGISTAADASLEDGIRATAHVTGGVLDGDADGTGSPVTEPLDRALLAGLADVVDGATAAFESYDHTRALELAESYFWTFCDDYVELVKTRAYDGAAPGEAIDPFAACSPAAASARATLTIALETFLRLFAPVLPFATEEVWSWFRPGTVHRAAWPQAAPLRAVAGAADPILVDAAGEALATLRKIKSEAKVSQRTELVSVDLLVPEAKVAAVTAAKSDLMAAGRVRALQVVDAVAALNPDVDGDWSEDGARSEIADPTVMRTENAVLAD</sequence>
<dbReference type="HAMAP" id="MF_02005">
    <property type="entry name" value="Val_tRNA_synth_type2"/>
    <property type="match status" value="1"/>
</dbReference>
<dbReference type="GO" id="GO:0005829">
    <property type="term" value="C:cytosol"/>
    <property type="evidence" value="ECO:0007669"/>
    <property type="project" value="TreeGrafter"/>
</dbReference>
<feature type="short sequence motif" description="'HIGH' region" evidence="8">
    <location>
        <begin position="47"/>
        <end position="57"/>
    </location>
</feature>
<evidence type="ECO:0000256" key="1">
    <source>
        <dbReference type="ARBA" id="ARBA00022490"/>
    </source>
</evidence>
<evidence type="ECO:0000256" key="3">
    <source>
        <dbReference type="ARBA" id="ARBA00022741"/>
    </source>
</evidence>
<keyword evidence="2 8" id="KW-0436">Ligase</keyword>
<keyword evidence="5 8" id="KW-0648">Protein biosynthesis</keyword>
<organism evidence="11 12">
    <name type="scientific">Demequina activiva</name>
    <dbReference type="NCBI Taxonomy" id="1582364"/>
    <lineage>
        <taxon>Bacteria</taxon>
        <taxon>Bacillati</taxon>
        <taxon>Actinomycetota</taxon>
        <taxon>Actinomycetes</taxon>
        <taxon>Micrococcales</taxon>
        <taxon>Demequinaceae</taxon>
        <taxon>Demequina</taxon>
    </lineage>
</organism>
<evidence type="ECO:0000313" key="11">
    <source>
        <dbReference type="EMBL" id="GIG53378.1"/>
    </source>
</evidence>
<dbReference type="InterPro" id="IPR013155">
    <property type="entry name" value="M/V/L/I-tRNA-synth_anticd-bd"/>
</dbReference>
<dbReference type="SUPFAM" id="SSF47323">
    <property type="entry name" value="Anticodon-binding domain of a subclass of class I aminoacyl-tRNA synthetases"/>
    <property type="match status" value="1"/>
</dbReference>
<evidence type="ECO:0000256" key="6">
    <source>
        <dbReference type="ARBA" id="ARBA00023146"/>
    </source>
</evidence>
<evidence type="ECO:0000313" key="12">
    <source>
        <dbReference type="Proteomes" id="UP000652354"/>
    </source>
</evidence>
<keyword evidence="4 8" id="KW-0067">ATP-binding</keyword>
<dbReference type="InterPro" id="IPR009080">
    <property type="entry name" value="tRNAsynth_Ia_anticodon-bd"/>
</dbReference>
<comment type="domain">
    <text evidence="8">ValRS has two distinct active sites: one for aminoacylation and one for editing. The misactivated threonine is translocated from the active site to the editing site.</text>
</comment>
<dbReference type="SUPFAM" id="SSF50677">
    <property type="entry name" value="ValRS/IleRS/LeuRS editing domain"/>
    <property type="match status" value="1"/>
</dbReference>
<evidence type="ECO:0000256" key="8">
    <source>
        <dbReference type="HAMAP-Rule" id="MF_02005"/>
    </source>
</evidence>
<evidence type="ECO:0000256" key="7">
    <source>
        <dbReference type="ARBA" id="ARBA00047552"/>
    </source>
</evidence>
<gene>
    <name evidence="8 11" type="primary">valS</name>
    <name evidence="11" type="ORF">Dac01nite_01300</name>
</gene>
<dbReference type="Gene3D" id="1.10.730.10">
    <property type="entry name" value="Isoleucyl-tRNA Synthetase, Domain 1"/>
    <property type="match status" value="1"/>
</dbReference>
<evidence type="ECO:0000256" key="2">
    <source>
        <dbReference type="ARBA" id="ARBA00022598"/>
    </source>
</evidence>
<dbReference type="PROSITE" id="PS00178">
    <property type="entry name" value="AA_TRNA_LIGASE_I"/>
    <property type="match status" value="1"/>
</dbReference>
<keyword evidence="6 8" id="KW-0030">Aminoacyl-tRNA synthetase</keyword>
<dbReference type="Pfam" id="PF08264">
    <property type="entry name" value="Anticodon_1"/>
    <property type="match status" value="1"/>
</dbReference>
<comment type="subunit">
    <text evidence="8">Monomer.</text>
</comment>
<dbReference type="Proteomes" id="UP000652354">
    <property type="component" value="Unassembled WGS sequence"/>
</dbReference>
<dbReference type="NCBIfam" id="NF009687">
    <property type="entry name" value="PRK13208.1"/>
    <property type="match status" value="1"/>
</dbReference>
<feature type="domain" description="Aminoacyl-tRNA synthetase class Ia" evidence="9">
    <location>
        <begin position="129"/>
        <end position="631"/>
    </location>
</feature>
<dbReference type="GO" id="GO:0002161">
    <property type="term" value="F:aminoacyl-tRNA deacylase activity"/>
    <property type="evidence" value="ECO:0007669"/>
    <property type="project" value="InterPro"/>
</dbReference>
<feature type="binding site" evidence="8">
    <location>
        <position position="596"/>
    </location>
    <ligand>
        <name>ATP</name>
        <dbReference type="ChEBI" id="CHEBI:30616"/>
    </ligand>
</feature>
<proteinExistence type="inferred from homology"/>
<dbReference type="AlphaFoldDB" id="A0A919Q2T1"/>
<comment type="subcellular location">
    <subcellularLocation>
        <location evidence="8">Cytoplasm</location>
    </subcellularLocation>
</comment>
<dbReference type="GO" id="GO:0005524">
    <property type="term" value="F:ATP binding"/>
    <property type="evidence" value="ECO:0007669"/>
    <property type="project" value="UniProtKB-UniRule"/>
</dbReference>
<protein>
    <recommendedName>
        <fullName evidence="8">Valine--tRNA ligase</fullName>
        <ecNumber evidence="8">6.1.1.9</ecNumber>
    </recommendedName>
    <alternativeName>
        <fullName evidence="8">Valyl-tRNA synthetase</fullName>
        <shortName evidence="8">ValRS</shortName>
    </alternativeName>
</protein>
<keyword evidence="12" id="KW-1185">Reference proteome</keyword>
<keyword evidence="3 8" id="KW-0547">Nucleotide-binding</keyword>
<evidence type="ECO:0000259" key="10">
    <source>
        <dbReference type="Pfam" id="PF08264"/>
    </source>
</evidence>
<dbReference type="PANTHER" id="PTHR11946:SF93">
    <property type="entry name" value="VALINE--TRNA LIGASE, CHLOROPLASTIC_MITOCHONDRIAL 2"/>
    <property type="match status" value="1"/>
</dbReference>
<evidence type="ECO:0000256" key="4">
    <source>
        <dbReference type="ARBA" id="ARBA00022840"/>
    </source>
</evidence>
<comment type="function">
    <text evidence="8">Catalyzes the attachment of valine to tRNA(Val). As ValRS can inadvertently accommodate and process structurally similar amino acids such as threonine, to avoid such errors, it has a 'posttransfer' editing activity that hydrolyzes mischarged Thr-tRNA(Val) in a tRNA-dependent manner.</text>
</comment>
<dbReference type="InterPro" id="IPR022874">
    <property type="entry name" value="Valine-tRNA_ligase_type_2"/>
</dbReference>
<feature type="domain" description="Methionyl/Valyl/Leucyl/Isoleucyl-tRNA synthetase anticodon-binding" evidence="10">
    <location>
        <begin position="698"/>
        <end position="853"/>
    </location>
</feature>
<dbReference type="InterPro" id="IPR048044">
    <property type="entry name" value="Valyl-tRNA_ligase_actino"/>
</dbReference>
<dbReference type="PANTHER" id="PTHR11946">
    <property type="entry name" value="VALYL-TRNA SYNTHETASES"/>
    <property type="match status" value="1"/>
</dbReference>
<evidence type="ECO:0000256" key="5">
    <source>
        <dbReference type="ARBA" id="ARBA00022917"/>
    </source>
</evidence>
<dbReference type="InterPro" id="IPR033705">
    <property type="entry name" value="Anticodon_Ia_Val"/>
</dbReference>
<dbReference type="GO" id="GO:0006438">
    <property type="term" value="P:valyl-tRNA aminoacylation"/>
    <property type="evidence" value="ECO:0007669"/>
    <property type="project" value="UniProtKB-UniRule"/>
</dbReference>
<dbReference type="CDD" id="cd07962">
    <property type="entry name" value="Anticodon_Ia_Val"/>
    <property type="match status" value="1"/>
</dbReference>
<reference evidence="11" key="1">
    <citation type="submission" date="2021-01" db="EMBL/GenBank/DDBJ databases">
        <title>Whole genome shotgun sequence of Demequina activiva NBRC 110675.</title>
        <authorList>
            <person name="Komaki H."/>
            <person name="Tamura T."/>
        </authorList>
    </citation>
    <scope>NUCLEOTIDE SEQUENCE</scope>
    <source>
        <strain evidence="11">NBRC 110675</strain>
    </source>
</reference>
<comment type="similarity">
    <text evidence="8">Belongs to the class-I aminoacyl-tRNA synthetase family. ValS type 2 subfamily.</text>
</comment>